<dbReference type="EMBL" id="AP025698">
    <property type="protein sequence ID" value="BDH79073.1"/>
    <property type="molecule type" value="Genomic_DNA"/>
</dbReference>
<evidence type="ECO:0000313" key="6">
    <source>
        <dbReference type="EMBL" id="BDH79073.1"/>
    </source>
</evidence>
<dbReference type="Pfam" id="PF14010">
    <property type="entry name" value="PEPcase_2"/>
    <property type="match status" value="1"/>
</dbReference>
<evidence type="ECO:0000256" key="5">
    <source>
        <dbReference type="NCBIfam" id="TIGR02751"/>
    </source>
</evidence>
<dbReference type="SUPFAM" id="SSF51621">
    <property type="entry name" value="Phosphoenolpyruvate/pyruvate domain"/>
    <property type="match status" value="1"/>
</dbReference>
<accession>A0ABM7YAU8</accession>
<name>A0ABM7YAU8_9EURY</name>
<sequence length="512" mass="59191">MNPLSIPREHPIIKKISLYHNLLIIYGCITMIPRCMSTQHPDNVNPPFFASSPLLSGEDEIKEAYYVFSHLGCDEQMWDCEGKEVDNYVVKKLLANYKSFFQENILGEDYRLTLRVPNPTIEREEAKILLETLESIPRSYDTATLFYGMEVAPVFEVILPMTSSSTSLNRIYNYYKKFVVEKQNFSLGDVTIKEWIGEFKPQSINVIPLFEDYDGMLSAANITREYLDGKNIHHQRVFLARSDPAMNYGMISAIILNKIALQNFEELEKETGIRIYPIIGMGSAPFRGNLKPSNVDNVIKEYPNTYTFTLQSSFKYDHPPREVIRAVDKLKSKKPGKAHEIEAEVALEIMQKYCREYRRQVLKLADTINQVAKYVPKRRKRKLHIGLFGYSRSIGKVSLPRAITFTAALYSIGVPPEILGFNALSDKDIEHLHEIYINLEKDMLDALRYMNPDSPYLEDELHWKVKEHFQDIEYDIKHKKLVDDINKSLSLGQIRIIQTRILEAASLRRFLG</sequence>
<dbReference type="NCBIfam" id="TIGR02751">
    <property type="entry name" value="PEPCase_arch"/>
    <property type="match status" value="1"/>
</dbReference>
<keyword evidence="7" id="KW-1185">Reference proteome</keyword>
<keyword evidence="1 4" id="KW-0460">Magnesium</keyword>
<protein>
    <recommendedName>
        <fullName evidence="4 5">Phosphoenolpyruvate carboxylase</fullName>
        <shortName evidence="4">PEPC</shortName>
        <shortName evidence="4">PEPCase</shortName>
        <ecNumber evidence="4 5">4.1.1.31</ecNumber>
    </recommendedName>
</protein>
<evidence type="ECO:0000256" key="1">
    <source>
        <dbReference type="ARBA" id="ARBA00022842"/>
    </source>
</evidence>
<dbReference type="InterPro" id="IPR007566">
    <property type="entry name" value="PEP_COase_arc-type"/>
</dbReference>
<evidence type="ECO:0000256" key="3">
    <source>
        <dbReference type="ARBA" id="ARBA00023300"/>
    </source>
</evidence>
<comment type="subunit">
    <text evidence="4">Homotetramer.</text>
</comment>
<comment type="catalytic activity">
    <reaction evidence="4">
        <text>oxaloacetate + phosphate = phosphoenolpyruvate + hydrogencarbonate</text>
        <dbReference type="Rhea" id="RHEA:28370"/>
        <dbReference type="ChEBI" id="CHEBI:16452"/>
        <dbReference type="ChEBI" id="CHEBI:17544"/>
        <dbReference type="ChEBI" id="CHEBI:43474"/>
        <dbReference type="ChEBI" id="CHEBI:58702"/>
        <dbReference type="EC" id="4.1.1.31"/>
    </reaction>
</comment>
<gene>
    <name evidence="4" type="primary">ppcA</name>
    <name evidence="6" type="ORF">MTTB_04520</name>
</gene>
<reference evidence="6 7" key="1">
    <citation type="submission" date="2022-04" db="EMBL/GenBank/DDBJ databases">
        <title>Complete genome of Methanothermobacter tenebrarum strain RMAS.</title>
        <authorList>
            <person name="Nakamura K."/>
            <person name="Oshima K."/>
            <person name="Hattori M."/>
            <person name="Kamagata Y."/>
            <person name="Takamizawa K."/>
        </authorList>
    </citation>
    <scope>NUCLEOTIDE SEQUENCE [LARGE SCALE GENOMIC DNA]</scope>
    <source>
        <strain evidence="6 7">RMAS</strain>
    </source>
</reference>
<dbReference type="Proteomes" id="UP000831817">
    <property type="component" value="Chromosome"/>
</dbReference>
<comment type="cofactor">
    <cofactor evidence="4">
        <name>Mg(2+)</name>
        <dbReference type="ChEBI" id="CHEBI:18420"/>
    </cofactor>
</comment>
<dbReference type="HAMAP" id="MF_01904">
    <property type="entry name" value="PEPcase_type2"/>
    <property type="match status" value="1"/>
</dbReference>
<organism evidence="6 7">
    <name type="scientific">Methanothermobacter tenebrarum</name>
    <dbReference type="NCBI Taxonomy" id="680118"/>
    <lineage>
        <taxon>Archaea</taxon>
        <taxon>Methanobacteriati</taxon>
        <taxon>Methanobacteriota</taxon>
        <taxon>Methanomada group</taxon>
        <taxon>Methanobacteria</taxon>
        <taxon>Methanobacteriales</taxon>
        <taxon>Methanobacteriaceae</taxon>
        <taxon>Methanothermobacter</taxon>
    </lineage>
</organism>
<keyword evidence="2 4" id="KW-0456">Lyase</keyword>
<evidence type="ECO:0000313" key="7">
    <source>
        <dbReference type="Proteomes" id="UP000831817"/>
    </source>
</evidence>
<comment type="similarity">
    <text evidence="4">Belongs to the PEPCase type 2 family.</text>
</comment>
<proteinExistence type="inferred from homology"/>
<keyword evidence="3 4" id="KW-0120">Carbon dioxide fixation</keyword>
<comment type="function">
    <text evidence="4">Catalyzes the irreversible beta-carboxylation of phosphoenolpyruvate (PEP) to form oxaloacetate (OAA), a four-carbon dicarboxylic acid source for the tricarboxylic acid cycle.</text>
</comment>
<evidence type="ECO:0000256" key="4">
    <source>
        <dbReference type="HAMAP-Rule" id="MF_01904"/>
    </source>
</evidence>
<dbReference type="InterPro" id="IPR015813">
    <property type="entry name" value="Pyrv/PenolPyrv_kinase-like_dom"/>
</dbReference>
<dbReference type="PIRSF" id="PIRSF006677">
    <property type="entry name" value="UCP006677"/>
    <property type="match status" value="1"/>
</dbReference>
<dbReference type="EC" id="4.1.1.31" evidence="4 5"/>
<evidence type="ECO:0000256" key="2">
    <source>
        <dbReference type="ARBA" id="ARBA00023239"/>
    </source>
</evidence>